<proteinExistence type="predicted"/>
<evidence type="ECO:0000313" key="2">
    <source>
        <dbReference type="Proteomes" id="UP000823401"/>
    </source>
</evidence>
<sequence>MKRVLLISCLGILMTGQVITVKASENVPADLATQILEGEFSDESKESVYKKVKELLDLTKVAVQSNINIDGIFGVDELIDRFGDDYTYTDDMISYDMWVVVNTFKLTAAINEDNKVEYFYGYFYPTFETIEPSDSEEDLELVKDTLANLTSLPSFEALDSAYEDYDFSFIQDEMTYISGSQSYTYAWDSKELLKYEVGQANYGRANLTITQADIDTLNEIEDLGIQRVIETVGENWTYVYNIQEDSQQFIWKDPLGKTISVDVTDELMVNKIEAKGLNE</sequence>
<keyword evidence="2" id="KW-1185">Reference proteome</keyword>
<dbReference type="EMBL" id="JACCEL010000011">
    <property type="protein sequence ID" value="MBG9978249.1"/>
    <property type="molecule type" value="Genomic_DNA"/>
</dbReference>
<comment type="caution">
    <text evidence="1">The sequence shown here is derived from an EMBL/GenBank/DDBJ whole genome shotgun (WGS) entry which is preliminary data.</text>
</comment>
<reference evidence="1 2" key="1">
    <citation type="submission" date="2020-07" db="EMBL/GenBank/DDBJ databases">
        <title>Facklamia lactis sp. nov., isolated from raw milk.</title>
        <authorList>
            <person name="Doll E.V."/>
            <person name="Huptas C."/>
            <person name="Staib L."/>
            <person name="Wenning M."/>
            <person name="Scherer S."/>
        </authorList>
    </citation>
    <scope>NUCLEOTIDE SEQUENCE [LARGE SCALE GENOMIC DNA]</scope>
    <source>
        <strain evidence="1 2">DSM 104272</strain>
    </source>
</reference>
<dbReference type="Proteomes" id="UP000823401">
    <property type="component" value="Unassembled WGS sequence"/>
</dbReference>
<protein>
    <recommendedName>
        <fullName evidence="3">PepSY domain-containing protein</fullName>
    </recommendedName>
</protein>
<evidence type="ECO:0000313" key="1">
    <source>
        <dbReference type="EMBL" id="MBG9978249.1"/>
    </source>
</evidence>
<accession>A0ABS0LJ59</accession>
<gene>
    <name evidence="1" type="ORF">HYQ42_05560</name>
</gene>
<evidence type="ECO:0008006" key="3">
    <source>
        <dbReference type="Google" id="ProtNLM"/>
    </source>
</evidence>
<dbReference type="RefSeq" id="WP_197104360.1">
    <property type="nucleotide sequence ID" value="NZ_JACCEL010000011.1"/>
</dbReference>
<organism evidence="1 2">
    <name type="scientific">Ruoffia tabacinasalis</name>
    <dbReference type="NCBI Taxonomy" id="87458"/>
    <lineage>
        <taxon>Bacteria</taxon>
        <taxon>Bacillati</taxon>
        <taxon>Bacillota</taxon>
        <taxon>Bacilli</taxon>
        <taxon>Lactobacillales</taxon>
        <taxon>Aerococcaceae</taxon>
        <taxon>Ruoffia</taxon>
    </lineage>
</organism>
<name>A0ABS0LJ59_9LACT</name>